<protein>
    <submittedName>
        <fullName evidence="4">ATPase</fullName>
    </submittedName>
</protein>
<dbReference type="Gene3D" id="3.30.530.20">
    <property type="match status" value="1"/>
</dbReference>
<sequence>MTTITDVRREITVPVTPDRAFDLFTNRMVEWWPAEHHLAQSPVVAMTVEPRVGGRIYDSCEDGSESEWGQVIEWDPPSGFTFAWMIDGTWQLETDVEKASRVSVSFTAEGDGTRVTVVHKDFWRLTHGGQGMADAVGGSTGWGVGLQRFAEFAAK</sequence>
<dbReference type="Pfam" id="PF08327">
    <property type="entry name" value="AHSA1"/>
    <property type="match status" value="1"/>
</dbReference>
<comment type="caution">
    <text evidence="4">The sequence shown here is derived from an EMBL/GenBank/DDBJ whole genome shotgun (WGS) entry which is preliminary data.</text>
</comment>
<dbReference type="Proteomes" id="UP000220914">
    <property type="component" value="Unassembled WGS sequence"/>
</dbReference>
<gene>
    <name evidence="4" type="ORF">CQY20_28190</name>
    <name evidence="3" type="ORF">MAGR_01550</name>
</gene>
<dbReference type="EMBL" id="PDCP01000085">
    <property type="protein sequence ID" value="PEG33936.1"/>
    <property type="molecule type" value="Genomic_DNA"/>
</dbReference>
<feature type="domain" description="Activator of Hsp90 ATPase homologue 1/2-like C-terminal" evidence="2">
    <location>
        <begin position="15"/>
        <end position="151"/>
    </location>
</feature>
<dbReference type="InterPro" id="IPR023393">
    <property type="entry name" value="START-like_dom_sf"/>
</dbReference>
<proteinExistence type="inferred from homology"/>
<dbReference type="SUPFAM" id="SSF55961">
    <property type="entry name" value="Bet v1-like"/>
    <property type="match status" value="1"/>
</dbReference>
<dbReference type="OrthoDB" id="268331at2"/>
<dbReference type="RefSeq" id="WP_097943755.1">
    <property type="nucleotide sequence ID" value="NZ_BLKS01000001.1"/>
</dbReference>
<dbReference type="InterPro" id="IPR013538">
    <property type="entry name" value="ASHA1/2-like_C"/>
</dbReference>
<reference evidence="4 5" key="1">
    <citation type="submission" date="2017-10" db="EMBL/GenBank/DDBJ databases">
        <title>The new phylogeny of genus Mycobacterium.</title>
        <authorList>
            <person name="Tortoli E."/>
            <person name="Trovato A."/>
            <person name="Cirillo D.M."/>
        </authorList>
    </citation>
    <scope>NUCLEOTIDE SEQUENCE [LARGE SCALE GENOMIC DNA]</scope>
    <source>
        <strain evidence="4 5">CCUG37673</strain>
    </source>
</reference>
<dbReference type="AlphaFoldDB" id="A0A2A7MQG2"/>
<evidence type="ECO:0000259" key="2">
    <source>
        <dbReference type="Pfam" id="PF08327"/>
    </source>
</evidence>
<accession>A0A2A7MQG2</accession>
<evidence type="ECO:0000256" key="1">
    <source>
        <dbReference type="ARBA" id="ARBA00006817"/>
    </source>
</evidence>
<reference evidence="3 6" key="2">
    <citation type="journal article" date="2019" name="Emerg. Microbes Infect.">
        <title>Comprehensive subspecies identification of 175 nontuberculous mycobacteria species based on 7547 genomic profiles.</title>
        <authorList>
            <person name="Matsumoto Y."/>
            <person name="Kinjo T."/>
            <person name="Motooka D."/>
            <person name="Nabeya D."/>
            <person name="Jung N."/>
            <person name="Uechi K."/>
            <person name="Horii T."/>
            <person name="Iida T."/>
            <person name="Fujita J."/>
            <person name="Nakamura S."/>
        </authorList>
    </citation>
    <scope>NUCLEOTIDE SEQUENCE [LARGE SCALE GENOMIC DNA]</scope>
    <source>
        <strain evidence="3 6">JCM 6377</strain>
    </source>
</reference>
<evidence type="ECO:0000313" key="6">
    <source>
        <dbReference type="Proteomes" id="UP000465302"/>
    </source>
</evidence>
<dbReference type="EMBL" id="BLKS01000001">
    <property type="protein sequence ID" value="GFG48714.1"/>
    <property type="molecule type" value="Genomic_DNA"/>
</dbReference>
<reference evidence="3" key="3">
    <citation type="submission" date="2020-02" db="EMBL/GenBank/DDBJ databases">
        <authorList>
            <person name="Matsumoto Y."/>
            <person name="Motooka D."/>
            <person name="Nakamura S."/>
        </authorList>
    </citation>
    <scope>NUCLEOTIDE SEQUENCE</scope>
    <source>
        <strain evidence="3">JCM 6377</strain>
    </source>
</reference>
<name>A0A2A7MQG2_MYCAG</name>
<evidence type="ECO:0000313" key="4">
    <source>
        <dbReference type="EMBL" id="PEG33936.1"/>
    </source>
</evidence>
<keyword evidence="5" id="KW-1185">Reference proteome</keyword>
<evidence type="ECO:0000313" key="3">
    <source>
        <dbReference type="EMBL" id="GFG48714.1"/>
    </source>
</evidence>
<comment type="similarity">
    <text evidence="1">Belongs to the AHA1 family.</text>
</comment>
<evidence type="ECO:0000313" key="5">
    <source>
        <dbReference type="Proteomes" id="UP000220914"/>
    </source>
</evidence>
<dbReference type="CDD" id="cd08891">
    <property type="entry name" value="SRPBCC_CalC"/>
    <property type="match status" value="1"/>
</dbReference>
<organism evidence="4 5">
    <name type="scientific">Mycolicibacterium agri</name>
    <name type="common">Mycobacterium agri</name>
    <dbReference type="NCBI Taxonomy" id="36811"/>
    <lineage>
        <taxon>Bacteria</taxon>
        <taxon>Bacillati</taxon>
        <taxon>Actinomycetota</taxon>
        <taxon>Actinomycetes</taxon>
        <taxon>Mycobacteriales</taxon>
        <taxon>Mycobacteriaceae</taxon>
        <taxon>Mycolicibacterium</taxon>
    </lineage>
</organism>
<dbReference type="Proteomes" id="UP000465302">
    <property type="component" value="Unassembled WGS sequence"/>
</dbReference>